<evidence type="ECO:0000313" key="2">
    <source>
        <dbReference type="EnsemblPlants" id="LPERR12G13200.1"/>
    </source>
</evidence>
<keyword evidence="3" id="KW-1185">Reference proteome</keyword>
<evidence type="ECO:0000256" key="1">
    <source>
        <dbReference type="SAM" id="MobiDB-lite"/>
    </source>
</evidence>
<dbReference type="EnsemblPlants" id="LPERR12G13200.1">
    <property type="protein sequence ID" value="LPERR12G13200.1"/>
    <property type="gene ID" value="LPERR12G13200"/>
</dbReference>
<dbReference type="Gramene" id="LPERR12G13200.1">
    <property type="protein sequence ID" value="LPERR12G13200.1"/>
    <property type="gene ID" value="LPERR12G13200"/>
</dbReference>
<sequence length="100" mass="10525">MSEDHLPKSQLFPLPSLRSGEPSPPAAAMSTSGGFPGRGFSPHAAAFFGRSRETERMPIVLARQEGVEMGISLIGCSCGGRLKKPECVGTLGLREPISVT</sequence>
<organism evidence="2 3">
    <name type="scientific">Leersia perrieri</name>
    <dbReference type="NCBI Taxonomy" id="77586"/>
    <lineage>
        <taxon>Eukaryota</taxon>
        <taxon>Viridiplantae</taxon>
        <taxon>Streptophyta</taxon>
        <taxon>Embryophyta</taxon>
        <taxon>Tracheophyta</taxon>
        <taxon>Spermatophyta</taxon>
        <taxon>Magnoliopsida</taxon>
        <taxon>Liliopsida</taxon>
        <taxon>Poales</taxon>
        <taxon>Poaceae</taxon>
        <taxon>BOP clade</taxon>
        <taxon>Oryzoideae</taxon>
        <taxon>Oryzeae</taxon>
        <taxon>Oryzinae</taxon>
        <taxon>Leersia</taxon>
    </lineage>
</organism>
<dbReference type="AlphaFoldDB" id="A0A0D9Y0G4"/>
<protein>
    <submittedName>
        <fullName evidence="2">Uncharacterized protein</fullName>
    </submittedName>
</protein>
<reference evidence="2" key="3">
    <citation type="submission" date="2015-04" db="UniProtKB">
        <authorList>
            <consortium name="EnsemblPlants"/>
        </authorList>
    </citation>
    <scope>IDENTIFICATION</scope>
</reference>
<feature type="region of interest" description="Disordered" evidence="1">
    <location>
        <begin position="1"/>
        <end position="37"/>
    </location>
</feature>
<dbReference type="Proteomes" id="UP000032180">
    <property type="component" value="Chromosome 12"/>
</dbReference>
<dbReference type="HOGENOM" id="CLU_2310095_0_0_1"/>
<reference evidence="3" key="2">
    <citation type="submission" date="2013-12" db="EMBL/GenBank/DDBJ databases">
        <authorList>
            <person name="Yu Y."/>
            <person name="Lee S."/>
            <person name="de Baynast K."/>
            <person name="Wissotski M."/>
            <person name="Liu L."/>
            <person name="Talag J."/>
            <person name="Goicoechea J."/>
            <person name="Angelova A."/>
            <person name="Jetty R."/>
            <person name="Kudrna D."/>
            <person name="Golser W."/>
            <person name="Rivera L."/>
            <person name="Zhang J."/>
            <person name="Wing R."/>
        </authorList>
    </citation>
    <scope>NUCLEOTIDE SEQUENCE</scope>
</reference>
<proteinExistence type="predicted"/>
<evidence type="ECO:0000313" key="3">
    <source>
        <dbReference type="Proteomes" id="UP000032180"/>
    </source>
</evidence>
<reference evidence="2 3" key="1">
    <citation type="submission" date="2012-08" db="EMBL/GenBank/DDBJ databases">
        <title>Oryza genome evolution.</title>
        <authorList>
            <person name="Wing R.A."/>
        </authorList>
    </citation>
    <scope>NUCLEOTIDE SEQUENCE</scope>
</reference>
<name>A0A0D9Y0G4_9ORYZ</name>
<accession>A0A0D9Y0G4</accession>